<dbReference type="Proteomes" id="UP000076335">
    <property type="component" value="Unassembled WGS sequence"/>
</dbReference>
<proteinExistence type="predicted"/>
<organism evidence="1 2">
    <name type="scientific">Thalassospira lucentensis</name>
    <dbReference type="NCBI Taxonomy" id="168935"/>
    <lineage>
        <taxon>Bacteria</taxon>
        <taxon>Pseudomonadati</taxon>
        <taxon>Pseudomonadota</taxon>
        <taxon>Alphaproteobacteria</taxon>
        <taxon>Rhodospirillales</taxon>
        <taxon>Thalassospiraceae</taxon>
        <taxon>Thalassospira</taxon>
    </lineage>
</organism>
<accession>A0A154L781</accession>
<gene>
    <name evidence="1" type="ORF">AUP42_13430</name>
</gene>
<dbReference type="EMBL" id="LPVY01000005">
    <property type="protein sequence ID" value="KZB66557.1"/>
    <property type="molecule type" value="Genomic_DNA"/>
</dbReference>
<evidence type="ECO:0000313" key="2">
    <source>
        <dbReference type="Proteomes" id="UP000076335"/>
    </source>
</evidence>
<evidence type="ECO:0000313" key="1">
    <source>
        <dbReference type="EMBL" id="KZB66557.1"/>
    </source>
</evidence>
<dbReference type="AlphaFoldDB" id="A0A154L781"/>
<dbReference type="OrthoDB" id="1094983at2"/>
<dbReference type="RefSeq" id="WP_062949654.1">
    <property type="nucleotide sequence ID" value="NZ_CP136684.1"/>
</dbReference>
<name>A0A154L781_9PROT</name>
<reference evidence="1 2" key="1">
    <citation type="submission" date="2015-12" db="EMBL/GenBank/DDBJ databases">
        <title>Genome sequence of Thalassospira lucentensis MCCC 1A02072.</title>
        <authorList>
            <person name="Lu L."/>
            <person name="Lai Q."/>
            <person name="Shao Z."/>
            <person name="Qian P."/>
        </authorList>
    </citation>
    <scope>NUCLEOTIDE SEQUENCE [LARGE SCALE GENOMIC DNA]</scope>
    <source>
        <strain evidence="1 2">MCCC 1A02072</strain>
    </source>
</reference>
<sequence>MTMMPYIIRRGRWPKYCSHISPIGNHLRLRRSPIKNLYRTLLAVPLLGLMAMPAYAQSPDTTSPEVMKDMAPDALREGIENRHPSAYYILAAKLFNEGERDDAVFWFYTGQLRYRTLLGCKPDLAPDQDPALFASLNETVGRPLNGYAFGDVDELGTTIEDVLEWDAEHPNGYVSKAECEQILTAERAGLGELREMITEKADEIRKQREENGLENR</sequence>
<comment type="caution">
    <text evidence="1">The sequence shown here is derived from an EMBL/GenBank/DDBJ whole genome shotgun (WGS) entry which is preliminary data.</text>
</comment>
<protein>
    <submittedName>
        <fullName evidence="1">Uncharacterized protein</fullName>
    </submittedName>
</protein>